<dbReference type="PANTHER" id="PTHR15020:SF11">
    <property type="entry name" value="OS06G0360300 PROTEIN"/>
    <property type="match status" value="1"/>
</dbReference>
<dbReference type="Proteomes" id="UP000485058">
    <property type="component" value="Unassembled WGS sequence"/>
</dbReference>
<feature type="region of interest" description="Disordered" evidence="1">
    <location>
        <begin position="82"/>
        <end position="115"/>
    </location>
</feature>
<dbReference type="Gene3D" id="3.40.50.720">
    <property type="entry name" value="NAD(P)-binding Rossmann-like Domain"/>
    <property type="match status" value="1"/>
</dbReference>
<evidence type="ECO:0000313" key="3">
    <source>
        <dbReference type="EMBL" id="GFH26837.1"/>
    </source>
</evidence>
<organism evidence="3 4">
    <name type="scientific">Haematococcus lacustris</name>
    <name type="common">Green alga</name>
    <name type="synonym">Haematococcus pluvialis</name>
    <dbReference type="NCBI Taxonomy" id="44745"/>
    <lineage>
        <taxon>Eukaryota</taxon>
        <taxon>Viridiplantae</taxon>
        <taxon>Chlorophyta</taxon>
        <taxon>core chlorophytes</taxon>
        <taxon>Chlorophyceae</taxon>
        <taxon>CS clade</taxon>
        <taxon>Chlamydomonadales</taxon>
        <taxon>Haematococcaceae</taxon>
        <taxon>Haematococcus</taxon>
    </lineage>
</organism>
<dbReference type="InterPro" id="IPR016040">
    <property type="entry name" value="NAD(P)-bd_dom"/>
</dbReference>
<dbReference type="InterPro" id="IPR036291">
    <property type="entry name" value="NAD(P)-bd_dom_sf"/>
</dbReference>
<evidence type="ECO:0000313" key="4">
    <source>
        <dbReference type="Proteomes" id="UP000485058"/>
    </source>
</evidence>
<feature type="region of interest" description="Disordered" evidence="1">
    <location>
        <begin position="189"/>
        <end position="248"/>
    </location>
</feature>
<dbReference type="EMBL" id="BLLF01003257">
    <property type="protein sequence ID" value="GFH26837.1"/>
    <property type="molecule type" value="Genomic_DNA"/>
</dbReference>
<feature type="domain" description="NAD(P)-binding" evidence="2">
    <location>
        <begin position="253"/>
        <end position="323"/>
    </location>
</feature>
<dbReference type="SUPFAM" id="SSF51735">
    <property type="entry name" value="NAD(P)-binding Rossmann-fold domains"/>
    <property type="match status" value="1"/>
</dbReference>
<comment type="caution">
    <text evidence="3">The sequence shown here is derived from an EMBL/GenBank/DDBJ whole genome shotgun (WGS) entry which is preliminary data.</text>
</comment>
<dbReference type="Pfam" id="PF13460">
    <property type="entry name" value="NAD_binding_10"/>
    <property type="match status" value="1"/>
</dbReference>
<name>A0A699ZVB8_HAELA</name>
<dbReference type="PANTHER" id="PTHR15020">
    <property type="entry name" value="FLAVIN REDUCTASE-RELATED"/>
    <property type="match status" value="1"/>
</dbReference>
<feature type="compositionally biased region" description="Low complexity" evidence="1">
    <location>
        <begin position="86"/>
        <end position="96"/>
    </location>
</feature>
<keyword evidence="4" id="KW-1185">Reference proteome</keyword>
<evidence type="ECO:0000259" key="2">
    <source>
        <dbReference type="Pfam" id="PF13460"/>
    </source>
</evidence>
<sequence>MQTCGQTAEHACKRVVVAIRISSVPRVMLAMCSSARIALNRPHARLAPPRNPGLATHAAYQDAALPSSPLIGTKVLVAGATGGASGRSPGASRGSLQGPGQGPGQSSETCHGDAQQTQPLYLSRPSYLNTMPQMLMLHVPVSKERVSQAMPPLPCCRCHAALQPAHEQWLGGAGAGRRLPVCQPAWRSGGRGLRGVRHRSLRPGGPPGALQRGLPGHSQPGGRSKAAGGQKVCAGDQHRGGRPHQPVEPVLWGARGEEVLQRSGLDYTIIRPGGLKNQLRAGEVAGNVVARGPGFYGVPPRGQAGSILRRQVAEVCVAALSEPAAANKVVEVIATPDAPALTYAQLFASVGVN</sequence>
<evidence type="ECO:0000256" key="1">
    <source>
        <dbReference type="SAM" id="MobiDB-lite"/>
    </source>
</evidence>
<gene>
    <name evidence="3" type="ORF">HaLaN_25055</name>
</gene>
<dbReference type="AlphaFoldDB" id="A0A699ZVB8"/>
<accession>A0A699ZVB8</accession>
<reference evidence="3 4" key="1">
    <citation type="submission" date="2020-02" db="EMBL/GenBank/DDBJ databases">
        <title>Draft genome sequence of Haematococcus lacustris strain NIES-144.</title>
        <authorList>
            <person name="Morimoto D."/>
            <person name="Nakagawa S."/>
            <person name="Yoshida T."/>
            <person name="Sawayama S."/>
        </authorList>
    </citation>
    <scope>NUCLEOTIDE SEQUENCE [LARGE SCALE GENOMIC DNA]</scope>
    <source>
        <strain evidence="3 4">NIES-144</strain>
    </source>
</reference>
<proteinExistence type="predicted"/>
<protein>
    <submittedName>
        <fullName evidence="3">NAD(P)-bd_dom domain-containing protein</fullName>
    </submittedName>
</protein>